<proteinExistence type="predicted"/>
<dbReference type="Proteomes" id="UP000753908">
    <property type="component" value="Unassembled WGS sequence"/>
</dbReference>
<dbReference type="EMBL" id="JAHHIF010000048">
    <property type="protein sequence ID" value="MBW4547788.1"/>
    <property type="molecule type" value="Genomic_DNA"/>
</dbReference>
<evidence type="ECO:0000313" key="1">
    <source>
        <dbReference type="EMBL" id="MBW4547788.1"/>
    </source>
</evidence>
<reference evidence="1" key="2">
    <citation type="journal article" date="2022" name="Microbiol. Resour. Announc.">
        <title>Metagenome Sequencing to Explore Phylogenomics of Terrestrial Cyanobacteria.</title>
        <authorList>
            <person name="Ward R.D."/>
            <person name="Stajich J.E."/>
            <person name="Johansen J.R."/>
            <person name="Huntemann M."/>
            <person name="Clum A."/>
            <person name="Foster B."/>
            <person name="Foster B."/>
            <person name="Roux S."/>
            <person name="Palaniappan K."/>
            <person name="Varghese N."/>
            <person name="Mukherjee S."/>
            <person name="Reddy T.B.K."/>
            <person name="Daum C."/>
            <person name="Copeland A."/>
            <person name="Chen I.A."/>
            <person name="Ivanova N.N."/>
            <person name="Kyrpides N.C."/>
            <person name="Shapiro N."/>
            <person name="Eloe-Fadrosh E.A."/>
            <person name="Pietrasiak N."/>
        </authorList>
    </citation>
    <scope>NUCLEOTIDE SEQUENCE</scope>
    <source>
        <strain evidence="1">CPER-KK1</strain>
    </source>
</reference>
<reference evidence="1" key="1">
    <citation type="submission" date="2021-05" db="EMBL/GenBank/DDBJ databases">
        <authorList>
            <person name="Pietrasiak N."/>
            <person name="Ward R."/>
            <person name="Stajich J.E."/>
            <person name="Kurbessoian T."/>
        </authorList>
    </citation>
    <scope>NUCLEOTIDE SEQUENCE</scope>
    <source>
        <strain evidence="1">CPER-KK1</strain>
    </source>
</reference>
<accession>A0A951PQH8</accession>
<protein>
    <submittedName>
        <fullName evidence="1">Uncharacterized protein</fullName>
    </submittedName>
</protein>
<name>A0A951PQH8_9CYAN</name>
<comment type="caution">
    <text evidence="1">The sequence shown here is derived from an EMBL/GenBank/DDBJ whole genome shotgun (WGS) entry which is preliminary data.</text>
</comment>
<sequence length="86" mass="9829">MVSPWQLPLPKGEQTTLQVVVYFYSDRWIPIPCFCLSEALALYRKALRQGKEILVFPPGLNLETKNILLTESPCWLNDLACDLVYG</sequence>
<gene>
    <name evidence="1" type="ORF">KME25_25585</name>
</gene>
<organism evidence="1 2">
    <name type="scientific">Symplocastrum torsivum CPER-KK1</name>
    <dbReference type="NCBI Taxonomy" id="450513"/>
    <lineage>
        <taxon>Bacteria</taxon>
        <taxon>Bacillati</taxon>
        <taxon>Cyanobacteriota</taxon>
        <taxon>Cyanophyceae</taxon>
        <taxon>Oscillatoriophycideae</taxon>
        <taxon>Oscillatoriales</taxon>
        <taxon>Microcoleaceae</taxon>
        <taxon>Symplocastrum</taxon>
    </lineage>
</organism>
<evidence type="ECO:0000313" key="2">
    <source>
        <dbReference type="Proteomes" id="UP000753908"/>
    </source>
</evidence>
<dbReference type="AlphaFoldDB" id="A0A951PQH8"/>